<proteinExistence type="predicted"/>
<feature type="non-terminal residue" evidence="1">
    <location>
        <position position="1"/>
    </location>
</feature>
<organism evidence="1 2">
    <name type="scientific">Vararia minispora EC-137</name>
    <dbReference type="NCBI Taxonomy" id="1314806"/>
    <lineage>
        <taxon>Eukaryota</taxon>
        <taxon>Fungi</taxon>
        <taxon>Dikarya</taxon>
        <taxon>Basidiomycota</taxon>
        <taxon>Agaricomycotina</taxon>
        <taxon>Agaricomycetes</taxon>
        <taxon>Russulales</taxon>
        <taxon>Lachnocladiaceae</taxon>
        <taxon>Vararia</taxon>
    </lineage>
</organism>
<comment type="caution">
    <text evidence="1">The sequence shown here is derived from an EMBL/GenBank/DDBJ whole genome shotgun (WGS) entry which is preliminary data.</text>
</comment>
<name>A0ACB8QRT4_9AGAM</name>
<accession>A0ACB8QRT4</accession>
<protein>
    <submittedName>
        <fullName evidence="1">Uncharacterized protein</fullName>
    </submittedName>
</protein>
<keyword evidence="2" id="KW-1185">Reference proteome</keyword>
<reference evidence="1" key="2">
    <citation type="journal article" date="2022" name="New Phytol.">
        <title>Evolutionary transition to the ectomycorrhizal habit in the genomes of a hyperdiverse lineage of mushroom-forming fungi.</title>
        <authorList>
            <person name="Looney B."/>
            <person name="Miyauchi S."/>
            <person name="Morin E."/>
            <person name="Drula E."/>
            <person name="Courty P.E."/>
            <person name="Kohler A."/>
            <person name="Kuo A."/>
            <person name="LaButti K."/>
            <person name="Pangilinan J."/>
            <person name="Lipzen A."/>
            <person name="Riley R."/>
            <person name="Andreopoulos W."/>
            <person name="He G."/>
            <person name="Johnson J."/>
            <person name="Nolan M."/>
            <person name="Tritt A."/>
            <person name="Barry K.W."/>
            <person name="Grigoriev I.V."/>
            <person name="Nagy L.G."/>
            <person name="Hibbett D."/>
            <person name="Henrissat B."/>
            <person name="Matheny P.B."/>
            <person name="Labbe J."/>
            <person name="Martin F.M."/>
        </authorList>
    </citation>
    <scope>NUCLEOTIDE SEQUENCE</scope>
    <source>
        <strain evidence="1">EC-137</strain>
    </source>
</reference>
<dbReference type="Proteomes" id="UP000814128">
    <property type="component" value="Unassembled WGS sequence"/>
</dbReference>
<sequence length="504" mass="54671">APPGFPPPPPIPPSPTRVRPTVPRKKLRPFFWNKLQTPVVASTVWGEVPTTRESAFDLADLEATFSLENASSARTDGGGKEAALLRSPSLKAGPTTLLDITRANNVAIMLSRIKLSAPDIRRALLSLDDERLTTDDLKAIGRQLPTTEEVARLSDFGDVSRLAKADQFFFEIMTIPHLGTRLECMIFRRRLELDVEELRPELDILRNASREVKGPPGPASAFQAVLSVGNALNGSTFRGGARGFKLDALLKLRETKTVKGGAGCPTLLHYIARILLRSDPTLVTFVEDMPHLEAAARVSVQTLQTSIASLVDGLIQVKEEMKRMRSDRTTPSGDQFAQVMGPFIALSTETIDAMSNMGGAVDMELQGLLAYFGETPDAQDAPKPEDFFSLILAFSASLQKAALEVHDADAKGAAKAKLAAAPAQEAPEQQVAANNTVKMAKDSLALPASQGHAASGHSIGRGQLDQTIRSMRDGRRRARPEREERRPLSKMFLDGGRPVSRAFD</sequence>
<gene>
    <name evidence="1" type="ORF">K488DRAFT_83894</name>
</gene>
<evidence type="ECO:0000313" key="2">
    <source>
        <dbReference type="Proteomes" id="UP000814128"/>
    </source>
</evidence>
<dbReference type="EMBL" id="MU273498">
    <property type="protein sequence ID" value="KAI0034599.1"/>
    <property type="molecule type" value="Genomic_DNA"/>
</dbReference>
<evidence type="ECO:0000313" key="1">
    <source>
        <dbReference type="EMBL" id="KAI0034599.1"/>
    </source>
</evidence>
<reference evidence="1" key="1">
    <citation type="submission" date="2021-02" db="EMBL/GenBank/DDBJ databases">
        <authorList>
            <consortium name="DOE Joint Genome Institute"/>
            <person name="Ahrendt S."/>
            <person name="Looney B.P."/>
            <person name="Miyauchi S."/>
            <person name="Morin E."/>
            <person name="Drula E."/>
            <person name="Courty P.E."/>
            <person name="Chicoki N."/>
            <person name="Fauchery L."/>
            <person name="Kohler A."/>
            <person name="Kuo A."/>
            <person name="Labutti K."/>
            <person name="Pangilinan J."/>
            <person name="Lipzen A."/>
            <person name="Riley R."/>
            <person name="Andreopoulos W."/>
            <person name="He G."/>
            <person name="Johnson J."/>
            <person name="Barry K.W."/>
            <person name="Grigoriev I.V."/>
            <person name="Nagy L."/>
            <person name="Hibbett D."/>
            <person name="Henrissat B."/>
            <person name="Matheny P.B."/>
            <person name="Labbe J."/>
            <person name="Martin F."/>
        </authorList>
    </citation>
    <scope>NUCLEOTIDE SEQUENCE</scope>
    <source>
        <strain evidence="1">EC-137</strain>
    </source>
</reference>